<dbReference type="Pfam" id="PF13520">
    <property type="entry name" value="AA_permease_2"/>
    <property type="match status" value="1"/>
</dbReference>
<dbReference type="eggNOG" id="KOG1287">
    <property type="taxonomic scope" value="Eukaryota"/>
</dbReference>
<evidence type="ECO:0000256" key="1">
    <source>
        <dbReference type="ARBA" id="ARBA00004141"/>
    </source>
</evidence>
<evidence type="ECO:0000256" key="2">
    <source>
        <dbReference type="ARBA" id="ARBA00022692"/>
    </source>
</evidence>
<feature type="transmembrane region" description="Helical" evidence="5">
    <location>
        <begin position="481"/>
        <end position="498"/>
    </location>
</feature>
<feature type="transmembrane region" description="Helical" evidence="5">
    <location>
        <begin position="365"/>
        <end position="388"/>
    </location>
</feature>
<evidence type="ECO:0000313" key="7">
    <source>
        <dbReference type="Proteomes" id="UP000030669"/>
    </source>
</evidence>
<keyword evidence="3 5" id="KW-1133">Transmembrane helix</keyword>
<dbReference type="AlphaFoldDB" id="S7Q1X7"/>
<feature type="transmembrane region" description="Helical" evidence="5">
    <location>
        <begin position="312"/>
        <end position="335"/>
    </location>
</feature>
<dbReference type="EMBL" id="KB469305">
    <property type="protein sequence ID" value="EPQ53533.1"/>
    <property type="molecule type" value="Genomic_DNA"/>
</dbReference>
<feature type="transmembrane region" description="Helical" evidence="5">
    <location>
        <begin position="227"/>
        <end position="246"/>
    </location>
</feature>
<organism evidence="6 7">
    <name type="scientific">Gloeophyllum trabeum (strain ATCC 11539 / FP-39264 / Madison 617)</name>
    <name type="common">Brown rot fungus</name>
    <dbReference type="NCBI Taxonomy" id="670483"/>
    <lineage>
        <taxon>Eukaryota</taxon>
        <taxon>Fungi</taxon>
        <taxon>Dikarya</taxon>
        <taxon>Basidiomycota</taxon>
        <taxon>Agaricomycotina</taxon>
        <taxon>Agaricomycetes</taxon>
        <taxon>Gloeophyllales</taxon>
        <taxon>Gloeophyllaceae</taxon>
        <taxon>Gloeophyllum</taxon>
    </lineage>
</organism>
<comment type="subcellular location">
    <subcellularLocation>
        <location evidence="1">Membrane</location>
        <topology evidence="1">Multi-pass membrane protein</topology>
    </subcellularLocation>
</comment>
<evidence type="ECO:0000313" key="6">
    <source>
        <dbReference type="EMBL" id="EPQ53533.1"/>
    </source>
</evidence>
<dbReference type="InterPro" id="IPR050598">
    <property type="entry name" value="AminoAcid_Transporter"/>
</dbReference>
<name>S7Q1X7_GLOTA</name>
<feature type="transmembrane region" description="Helical" evidence="5">
    <location>
        <begin position="78"/>
        <end position="103"/>
    </location>
</feature>
<feature type="transmembrane region" description="Helical" evidence="5">
    <location>
        <begin position="409"/>
        <end position="430"/>
    </location>
</feature>
<dbReference type="GO" id="GO:0015179">
    <property type="term" value="F:L-amino acid transmembrane transporter activity"/>
    <property type="evidence" value="ECO:0007669"/>
    <property type="project" value="TreeGrafter"/>
</dbReference>
<feature type="transmembrane region" description="Helical" evidence="5">
    <location>
        <begin position="195"/>
        <end position="215"/>
    </location>
</feature>
<keyword evidence="7" id="KW-1185">Reference proteome</keyword>
<dbReference type="OrthoDB" id="5982228at2759"/>
<protein>
    <submittedName>
        <fullName evidence="6">APC amino acid permease</fullName>
    </submittedName>
</protein>
<gene>
    <name evidence="6" type="ORF">GLOTRDRAFT_106885</name>
</gene>
<dbReference type="GeneID" id="19298807"/>
<keyword evidence="4 5" id="KW-0472">Membrane</keyword>
<dbReference type="GO" id="GO:0016020">
    <property type="term" value="C:membrane"/>
    <property type="evidence" value="ECO:0007669"/>
    <property type="project" value="UniProtKB-SubCell"/>
</dbReference>
<dbReference type="InterPro" id="IPR002293">
    <property type="entry name" value="AA/rel_permease1"/>
</dbReference>
<dbReference type="Proteomes" id="UP000030669">
    <property type="component" value="Unassembled WGS sequence"/>
</dbReference>
<dbReference type="KEGG" id="gtr:GLOTRDRAFT_106885"/>
<feature type="transmembrane region" description="Helical" evidence="5">
    <location>
        <begin position="115"/>
        <end position="136"/>
    </location>
</feature>
<feature type="transmembrane region" description="Helical" evidence="5">
    <location>
        <begin position="436"/>
        <end position="461"/>
    </location>
</feature>
<dbReference type="STRING" id="670483.S7Q1X7"/>
<keyword evidence="2 5" id="KW-0812">Transmembrane</keyword>
<evidence type="ECO:0000256" key="3">
    <source>
        <dbReference type="ARBA" id="ARBA00022989"/>
    </source>
</evidence>
<feature type="transmembrane region" description="Helical" evidence="5">
    <location>
        <begin position="157"/>
        <end position="175"/>
    </location>
</feature>
<accession>S7Q1X7</accession>
<dbReference type="RefSeq" id="XP_007867858.1">
    <property type="nucleotide sequence ID" value="XM_007869667.1"/>
</dbReference>
<evidence type="ECO:0000256" key="5">
    <source>
        <dbReference type="SAM" id="Phobius"/>
    </source>
</evidence>
<dbReference type="PIRSF" id="PIRSF006060">
    <property type="entry name" value="AA_transporter"/>
    <property type="match status" value="1"/>
</dbReference>
<evidence type="ECO:0000256" key="4">
    <source>
        <dbReference type="ARBA" id="ARBA00023136"/>
    </source>
</evidence>
<proteinExistence type="predicted"/>
<dbReference type="PANTHER" id="PTHR11785:SF498">
    <property type="entry name" value="HIGH-AFFINITY METHIONINE PERMEASE"/>
    <property type="match status" value="1"/>
</dbReference>
<sequence length="572" mass="63556">MVSETGRTISSEREPLLDRQGTTFDSEHLVQDRLLEGPLNEDDDCTHYLADSKSDLLVCFVGKDAANPEEVPESRRRLGVVSAIFLIFNRIIGTGIFSTPSIILRSAGSVGVTMLMWMIGAAIAAAGAAVYVELGTGLPRSGGEKTYMEYLYRRPRYLVSCMYASYALFIGWTSANSTAFGQYVLHALGIAPGTWNVRLVGISCTMFCLAMHGMFMKWGIRMQDWVGIFKVFVLLAIILSGVFHLLGVPGFGLEDGVEAPHNLEWNTMWEDTTKDVNSLVTGMFNVAWAYIGYHNANYVLSEVKNPIRTIKIAAPVAVLFVAMVYLSVNIAYFAVVSKDDILGSRQIVAALFFRNLFGARIEKTLSIIIALSTLGNISVTLFAYGRVIQELGREAILPWSPFFASNKPFGTPLAGLTTTALVSSAIMIAAPPGDAYLLMLSMSAYPLAIFNTLVSAGLMLLSTRWYRSYNWRPPFRAYKPVVVWFFFANLFLITAPFVPPAPGFKQYEHLPYWSHAVVAVSISLIGICYWLVRFNWLPRKGGYMLRRQWIKTEDGSSRATFRKVPVEVRIDA</sequence>
<feature type="transmembrane region" description="Helical" evidence="5">
    <location>
        <begin position="279"/>
        <end position="300"/>
    </location>
</feature>
<dbReference type="HOGENOM" id="CLU_013661_4_1_1"/>
<feature type="transmembrane region" description="Helical" evidence="5">
    <location>
        <begin position="510"/>
        <end position="532"/>
    </location>
</feature>
<dbReference type="PANTHER" id="PTHR11785">
    <property type="entry name" value="AMINO ACID TRANSPORTER"/>
    <property type="match status" value="1"/>
</dbReference>
<reference evidence="6 7" key="1">
    <citation type="journal article" date="2012" name="Science">
        <title>The Paleozoic origin of enzymatic lignin decomposition reconstructed from 31 fungal genomes.</title>
        <authorList>
            <person name="Floudas D."/>
            <person name="Binder M."/>
            <person name="Riley R."/>
            <person name="Barry K."/>
            <person name="Blanchette R.A."/>
            <person name="Henrissat B."/>
            <person name="Martinez A.T."/>
            <person name="Otillar R."/>
            <person name="Spatafora J.W."/>
            <person name="Yadav J.S."/>
            <person name="Aerts A."/>
            <person name="Benoit I."/>
            <person name="Boyd A."/>
            <person name="Carlson A."/>
            <person name="Copeland A."/>
            <person name="Coutinho P.M."/>
            <person name="de Vries R.P."/>
            <person name="Ferreira P."/>
            <person name="Findley K."/>
            <person name="Foster B."/>
            <person name="Gaskell J."/>
            <person name="Glotzer D."/>
            <person name="Gorecki P."/>
            <person name="Heitman J."/>
            <person name="Hesse C."/>
            <person name="Hori C."/>
            <person name="Igarashi K."/>
            <person name="Jurgens J.A."/>
            <person name="Kallen N."/>
            <person name="Kersten P."/>
            <person name="Kohler A."/>
            <person name="Kuees U."/>
            <person name="Kumar T.K.A."/>
            <person name="Kuo A."/>
            <person name="LaButti K."/>
            <person name="Larrondo L.F."/>
            <person name="Lindquist E."/>
            <person name="Ling A."/>
            <person name="Lombard V."/>
            <person name="Lucas S."/>
            <person name="Lundell T."/>
            <person name="Martin R."/>
            <person name="McLaughlin D.J."/>
            <person name="Morgenstern I."/>
            <person name="Morin E."/>
            <person name="Murat C."/>
            <person name="Nagy L.G."/>
            <person name="Nolan M."/>
            <person name="Ohm R.A."/>
            <person name="Patyshakuliyeva A."/>
            <person name="Rokas A."/>
            <person name="Ruiz-Duenas F.J."/>
            <person name="Sabat G."/>
            <person name="Salamov A."/>
            <person name="Samejima M."/>
            <person name="Schmutz J."/>
            <person name="Slot J.C."/>
            <person name="St John F."/>
            <person name="Stenlid J."/>
            <person name="Sun H."/>
            <person name="Sun S."/>
            <person name="Syed K."/>
            <person name="Tsang A."/>
            <person name="Wiebenga A."/>
            <person name="Young D."/>
            <person name="Pisabarro A."/>
            <person name="Eastwood D.C."/>
            <person name="Martin F."/>
            <person name="Cullen D."/>
            <person name="Grigoriev I.V."/>
            <person name="Hibbett D.S."/>
        </authorList>
    </citation>
    <scope>NUCLEOTIDE SEQUENCE [LARGE SCALE GENOMIC DNA]</scope>
    <source>
        <strain evidence="6 7">ATCC 11539</strain>
    </source>
</reference>
<dbReference type="Gene3D" id="1.20.1740.10">
    <property type="entry name" value="Amino acid/polyamine transporter I"/>
    <property type="match status" value="1"/>
</dbReference>
<dbReference type="OMA" id="CGTAVYI"/>